<comment type="cofactor">
    <cofactor evidence="1">
        <name>Mn(2+)</name>
        <dbReference type="ChEBI" id="CHEBI:29035"/>
    </cofactor>
</comment>
<keyword evidence="21" id="KW-1185">Reference proteome</keyword>
<feature type="domain" description="Nudix hydrolase" evidence="19">
    <location>
        <begin position="37"/>
        <end position="162"/>
    </location>
</feature>
<comment type="catalytic activity">
    <reaction evidence="10">
        <text>8-oxo-GDP + H2O = 8-oxo-GMP + phosphate + H(+)</text>
        <dbReference type="Rhea" id="RHEA:62356"/>
        <dbReference type="ChEBI" id="CHEBI:15377"/>
        <dbReference type="ChEBI" id="CHEBI:15378"/>
        <dbReference type="ChEBI" id="CHEBI:43474"/>
        <dbReference type="ChEBI" id="CHEBI:143554"/>
        <dbReference type="ChEBI" id="CHEBI:145694"/>
        <dbReference type="EC" id="3.6.1.58"/>
    </reaction>
    <physiologicalReaction direction="left-to-right" evidence="10">
        <dbReference type="Rhea" id="RHEA:62357"/>
    </physiologicalReaction>
</comment>
<evidence type="ECO:0000256" key="12">
    <source>
        <dbReference type="ARBA" id="ARBA00056193"/>
    </source>
</evidence>
<dbReference type="PANTHER" id="PTHR22769:SF56">
    <property type="entry name" value="8-OXO-DGDP PHOSPHATASE NUDT18"/>
    <property type="match status" value="1"/>
</dbReference>
<dbReference type="EC" id="3.6.1.58" evidence="13"/>
<dbReference type="EMBL" id="VCAZ01000239">
    <property type="protein sequence ID" value="TTM20210.1"/>
    <property type="molecule type" value="Genomic_DNA"/>
</dbReference>
<evidence type="ECO:0000313" key="21">
    <source>
        <dbReference type="Proteomes" id="UP000319801"/>
    </source>
</evidence>
<organism evidence="20 21">
    <name type="scientific">Bagarius yarrelli</name>
    <name type="common">Goonch</name>
    <name type="synonym">Bagrus yarrelli</name>
    <dbReference type="NCBI Taxonomy" id="175774"/>
    <lineage>
        <taxon>Eukaryota</taxon>
        <taxon>Metazoa</taxon>
        <taxon>Chordata</taxon>
        <taxon>Craniata</taxon>
        <taxon>Vertebrata</taxon>
        <taxon>Euteleostomi</taxon>
        <taxon>Actinopterygii</taxon>
        <taxon>Neopterygii</taxon>
        <taxon>Teleostei</taxon>
        <taxon>Ostariophysi</taxon>
        <taxon>Siluriformes</taxon>
        <taxon>Sisoridae</taxon>
        <taxon>Sisorinae</taxon>
        <taxon>Bagarius</taxon>
    </lineage>
</organism>
<dbReference type="PRINTS" id="PR00502">
    <property type="entry name" value="NUDIXFAMILY"/>
</dbReference>
<dbReference type="InterPro" id="IPR000086">
    <property type="entry name" value="NUDIX_hydrolase_dom"/>
</dbReference>
<dbReference type="CDD" id="cd04671">
    <property type="entry name" value="NUDIX_8DGDPP_Nudt18"/>
    <property type="match status" value="1"/>
</dbReference>
<evidence type="ECO:0000256" key="17">
    <source>
        <dbReference type="ARBA" id="ARBA00083158"/>
    </source>
</evidence>
<evidence type="ECO:0000256" key="8">
    <source>
        <dbReference type="ARBA" id="ARBA00050269"/>
    </source>
</evidence>
<dbReference type="OrthoDB" id="10005910at2759"/>
<evidence type="ECO:0000256" key="7">
    <source>
        <dbReference type="ARBA" id="ARBA00023211"/>
    </source>
</evidence>
<evidence type="ECO:0000256" key="11">
    <source>
        <dbReference type="ARBA" id="ARBA00052843"/>
    </source>
</evidence>
<dbReference type="InterPro" id="IPR020084">
    <property type="entry name" value="NUDIX_hydrolase_CS"/>
</dbReference>
<name>A0A556VCS6_BAGYA</name>
<evidence type="ECO:0000256" key="5">
    <source>
        <dbReference type="ARBA" id="ARBA00022801"/>
    </source>
</evidence>
<comment type="catalytic activity">
    <reaction evidence="9">
        <text>8-oxo-dADP + H2O = 8-oxo-dAMP + phosphate + H(+)</text>
        <dbReference type="Rhea" id="RHEA:35219"/>
        <dbReference type="ChEBI" id="CHEBI:15377"/>
        <dbReference type="ChEBI" id="CHEBI:15378"/>
        <dbReference type="ChEBI" id="CHEBI:43474"/>
        <dbReference type="ChEBI" id="CHEBI:71361"/>
        <dbReference type="ChEBI" id="CHEBI:71362"/>
    </reaction>
    <physiologicalReaction direction="left-to-right" evidence="9">
        <dbReference type="Rhea" id="RHEA:35220"/>
    </physiologicalReaction>
</comment>
<evidence type="ECO:0000256" key="6">
    <source>
        <dbReference type="ARBA" id="ARBA00022842"/>
    </source>
</evidence>
<evidence type="ECO:0000256" key="16">
    <source>
        <dbReference type="ARBA" id="ARBA00080473"/>
    </source>
</evidence>
<evidence type="ECO:0000256" key="13">
    <source>
        <dbReference type="ARBA" id="ARBA00066482"/>
    </source>
</evidence>
<evidence type="ECO:0000256" key="10">
    <source>
        <dbReference type="ARBA" id="ARBA00051185"/>
    </source>
</evidence>
<evidence type="ECO:0000256" key="1">
    <source>
        <dbReference type="ARBA" id="ARBA00001936"/>
    </source>
</evidence>
<dbReference type="Gene3D" id="3.90.79.10">
    <property type="entry name" value="Nucleoside Triphosphate Pyrophosphohydrolase"/>
    <property type="match status" value="1"/>
</dbReference>
<dbReference type="SUPFAM" id="SSF55811">
    <property type="entry name" value="Nudix"/>
    <property type="match status" value="1"/>
</dbReference>
<comment type="function">
    <text evidence="12">Mediates the hydrolysis of oxidized nucleoside diphosphate derivatives. Hydrolyzes 8-oxo-7,8-dihydroguanine (8-oxo-Gua)-containing deoxyribo- and ribonucleoside diphosphates to the monophosphates. Hydrolyzes 8-oxo-dGDP and 8-oxo-GDP with the same efficiencies. Also hydrolyzes 8-OH-dADP and 2-OH-dADP. Exhibited no or minimal hydrolysis activity against 8-oxo-dGTP, 8-oxo-GTP, dGTP, GTP, dGDP and GDP. Probably removes oxidized guanine nucleotides from both the DNA and RNA precursor pools.</text>
</comment>
<comment type="caution">
    <text evidence="20">The sequence shown here is derived from an EMBL/GenBank/DDBJ whole genome shotgun (WGS) entry which is preliminary data.</text>
</comment>
<comment type="catalytic activity">
    <reaction evidence="11">
        <text>2-oxo-dADP + H2O = 2-oxo-dAMP + phosphate + H(+)</text>
        <dbReference type="Rhea" id="RHEA:35223"/>
        <dbReference type="ChEBI" id="CHEBI:15377"/>
        <dbReference type="ChEBI" id="CHEBI:15378"/>
        <dbReference type="ChEBI" id="CHEBI:43474"/>
        <dbReference type="ChEBI" id="CHEBI:63212"/>
        <dbReference type="ChEBI" id="CHEBI:71363"/>
    </reaction>
    <physiologicalReaction direction="left-to-right" evidence="11">
        <dbReference type="Rhea" id="RHEA:35224"/>
    </physiologicalReaction>
</comment>
<evidence type="ECO:0000259" key="19">
    <source>
        <dbReference type="PROSITE" id="PS51462"/>
    </source>
</evidence>
<dbReference type="InterPro" id="IPR015797">
    <property type="entry name" value="NUDIX_hydrolase-like_dom_sf"/>
</dbReference>
<protein>
    <recommendedName>
        <fullName evidence="14">8-oxo-dGDP phosphatase NUDT18</fullName>
        <ecNumber evidence="13">3.6.1.58</ecNumber>
    </recommendedName>
    <alternativeName>
        <fullName evidence="17">2-hydroxy-dADP phosphatase</fullName>
    </alternativeName>
    <alternativeName>
        <fullName evidence="15">7,8-dihydro-8-oxoguanine phosphatase</fullName>
    </alternativeName>
    <alternativeName>
        <fullName evidence="16">Nucleoside diphosphate-linked moiety X motif 18</fullName>
    </alternativeName>
</protein>
<keyword evidence="4" id="KW-0479">Metal-binding</keyword>
<comment type="cofactor">
    <cofactor evidence="2">
        <name>Mg(2+)</name>
        <dbReference type="ChEBI" id="CHEBI:18420"/>
    </cofactor>
</comment>
<sequence length="326" mass="36795">MDSVVVDVEERLEKMLKGDGLEVPDFNHLQAVTLKKSVCYIVSAVIFNPEGKVLMVQEAKRECYGRWYLPAGRMEEGESIHEALRREVKEEAGFECEPITMLLVQEQGRQWIRFAFLAEVTGGSLKTPSKADSESLQAQWWDREPPLPLRSRDILCLIEAGVRYRQNPWFPVSHPVNLPCPVVCQRLLLIFSCKERLWLLLAENTTDSESRVCFPVTVSEKGHSIKYAGNRLVQECMRTTNPALNVTVHGILGLQHDGRVLGQTDGICFNTLVSLESSEDGAEIGSSPPLLNSEKYVWCEVTNQSLKGNILKRIKERSFLPITNNP</sequence>
<gene>
    <name evidence="20" type="ORF">Baya_15609</name>
</gene>
<accession>A0A556VCS6</accession>
<evidence type="ECO:0000313" key="20">
    <source>
        <dbReference type="EMBL" id="TTM20210.1"/>
    </source>
</evidence>
<keyword evidence="7" id="KW-0464">Manganese</keyword>
<dbReference type="AlphaFoldDB" id="A0A556VCS6"/>
<keyword evidence="6" id="KW-0460">Magnesium</keyword>
<dbReference type="GO" id="GO:0044715">
    <property type="term" value="F:8-oxo-dGDP phosphatase activity"/>
    <property type="evidence" value="ECO:0007669"/>
    <property type="project" value="TreeGrafter"/>
</dbReference>
<dbReference type="InterPro" id="IPR020476">
    <property type="entry name" value="Nudix_hydrolase"/>
</dbReference>
<dbReference type="GO" id="GO:0044716">
    <property type="term" value="F:8-oxo-GDP phosphatase activity"/>
    <property type="evidence" value="ECO:0007669"/>
    <property type="project" value="TreeGrafter"/>
</dbReference>
<evidence type="ECO:0000256" key="4">
    <source>
        <dbReference type="ARBA" id="ARBA00022723"/>
    </source>
</evidence>
<reference evidence="20 21" key="1">
    <citation type="journal article" date="2019" name="Genome Biol. Evol.">
        <title>Whole-Genome Sequencing of the Giant Devil Catfish, Bagarius yarrelli.</title>
        <authorList>
            <person name="Jiang W."/>
            <person name="Lv Y."/>
            <person name="Cheng L."/>
            <person name="Yang K."/>
            <person name="Chao B."/>
            <person name="Wang X."/>
            <person name="Li Y."/>
            <person name="Pan X."/>
            <person name="You X."/>
            <person name="Zhang Y."/>
            <person name="Yang J."/>
            <person name="Li J."/>
            <person name="Zhang X."/>
            <person name="Liu S."/>
            <person name="Sun C."/>
            <person name="Yang J."/>
            <person name="Shi Q."/>
        </authorList>
    </citation>
    <scope>NUCLEOTIDE SEQUENCE [LARGE SCALE GENOMIC DNA]</scope>
    <source>
        <strain evidence="20">JWS20170419001</strain>
        <tissue evidence="20">Muscle</tissue>
    </source>
</reference>
<comment type="catalytic activity">
    <reaction evidence="8">
        <text>8-oxo-dGDP + H2O = 8-oxo-dGMP + phosphate + H(+)</text>
        <dbReference type="Rhea" id="RHEA:32063"/>
        <dbReference type="ChEBI" id="CHEBI:15377"/>
        <dbReference type="ChEBI" id="CHEBI:15378"/>
        <dbReference type="ChEBI" id="CHEBI:43474"/>
        <dbReference type="ChEBI" id="CHEBI:63224"/>
        <dbReference type="ChEBI" id="CHEBI:63715"/>
        <dbReference type="EC" id="3.6.1.58"/>
    </reaction>
    <physiologicalReaction direction="left-to-right" evidence="8">
        <dbReference type="Rhea" id="RHEA:32064"/>
    </physiologicalReaction>
</comment>
<dbReference type="Pfam" id="PF00293">
    <property type="entry name" value="NUDIX"/>
    <property type="match status" value="1"/>
</dbReference>
<dbReference type="Proteomes" id="UP000319801">
    <property type="component" value="Unassembled WGS sequence"/>
</dbReference>
<dbReference type="PANTHER" id="PTHR22769">
    <property type="entry name" value="MUTT/NUDIX HYDROLASE"/>
    <property type="match status" value="1"/>
</dbReference>
<proteinExistence type="inferred from homology"/>
<dbReference type="FunFam" id="3.90.79.10:FF:000080">
    <property type="entry name" value="8-oxo-dGDP phosphatase NUDT18"/>
    <property type="match status" value="1"/>
</dbReference>
<evidence type="ECO:0000256" key="9">
    <source>
        <dbReference type="ARBA" id="ARBA00050338"/>
    </source>
</evidence>
<comment type="similarity">
    <text evidence="3 18">Belongs to the Nudix hydrolase family.</text>
</comment>
<dbReference type="InterPro" id="IPR042970">
    <property type="entry name" value="NUDT18_NUDIX"/>
</dbReference>
<evidence type="ECO:0000256" key="14">
    <source>
        <dbReference type="ARBA" id="ARBA00071481"/>
    </source>
</evidence>
<dbReference type="PROSITE" id="PS00893">
    <property type="entry name" value="NUDIX_BOX"/>
    <property type="match status" value="1"/>
</dbReference>
<keyword evidence="5 18" id="KW-0378">Hydrolase</keyword>
<evidence type="ECO:0000256" key="15">
    <source>
        <dbReference type="ARBA" id="ARBA00076305"/>
    </source>
</evidence>
<evidence type="ECO:0000256" key="2">
    <source>
        <dbReference type="ARBA" id="ARBA00001946"/>
    </source>
</evidence>
<dbReference type="PROSITE" id="PS51462">
    <property type="entry name" value="NUDIX"/>
    <property type="match status" value="1"/>
</dbReference>
<dbReference type="GO" id="GO:0046872">
    <property type="term" value="F:metal ion binding"/>
    <property type="evidence" value="ECO:0007669"/>
    <property type="project" value="UniProtKB-KW"/>
</dbReference>
<evidence type="ECO:0000256" key="18">
    <source>
        <dbReference type="RuleBase" id="RU003476"/>
    </source>
</evidence>
<evidence type="ECO:0000256" key="3">
    <source>
        <dbReference type="ARBA" id="ARBA00005582"/>
    </source>
</evidence>